<feature type="chain" id="PRO_5008136002" evidence="1">
    <location>
        <begin position="22"/>
        <end position="219"/>
    </location>
</feature>
<reference evidence="3" key="1">
    <citation type="submission" date="2013-09" db="EMBL/GenBank/DDBJ databases">
        <title>The Genome Sequence of Anopheles maculatus species B.</title>
        <authorList>
            <consortium name="The Broad Institute Genomics Platform"/>
            <person name="Neafsey D.E."/>
            <person name="Besansky N."/>
            <person name="Howell P."/>
            <person name="Walton C."/>
            <person name="Young S.K."/>
            <person name="Zeng Q."/>
            <person name="Gargeya S."/>
            <person name="Fitzgerald M."/>
            <person name="Haas B."/>
            <person name="Abouelleil A."/>
            <person name="Allen A.W."/>
            <person name="Alvarado L."/>
            <person name="Arachchi H.M."/>
            <person name="Berlin A.M."/>
            <person name="Chapman S.B."/>
            <person name="Gainer-Dewar J."/>
            <person name="Goldberg J."/>
            <person name="Griggs A."/>
            <person name="Gujja S."/>
            <person name="Hansen M."/>
            <person name="Howarth C."/>
            <person name="Imamovic A."/>
            <person name="Ireland A."/>
            <person name="Larimer J."/>
            <person name="McCowan C."/>
            <person name="Murphy C."/>
            <person name="Pearson M."/>
            <person name="Poon T.W."/>
            <person name="Priest M."/>
            <person name="Roberts A."/>
            <person name="Saif S."/>
            <person name="Shea T."/>
            <person name="Sisk P."/>
            <person name="Sykes S."/>
            <person name="Wortman J."/>
            <person name="Nusbaum C."/>
            <person name="Birren B."/>
        </authorList>
    </citation>
    <scope>NUCLEOTIDE SEQUENCE [LARGE SCALE GENOMIC DNA]</scope>
    <source>
        <strain evidence="3">maculatus3</strain>
    </source>
</reference>
<organism evidence="2 3">
    <name type="scientific">Anopheles maculatus</name>
    <dbReference type="NCBI Taxonomy" id="74869"/>
    <lineage>
        <taxon>Eukaryota</taxon>
        <taxon>Metazoa</taxon>
        <taxon>Ecdysozoa</taxon>
        <taxon>Arthropoda</taxon>
        <taxon>Hexapoda</taxon>
        <taxon>Insecta</taxon>
        <taxon>Pterygota</taxon>
        <taxon>Neoptera</taxon>
        <taxon>Endopterygota</taxon>
        <taxon>Diptera</taxon>
        <taxon>Nematocera</taxon>
        <taxon>Culicoidea</taxon>
        <taxon>Culicidae</taxon>
        <taxon>Anophelinae</taxon>
        <taxon>Anopheles</taxon>
        <taxon>Anopheles maculatus group</taxon>
    </lineage>
</organism>
<evidence type="ECO:0000256" key="1">
    <source>
        <dbReference type="SAM" id="SignalP"/>
    </source>
</evidence>
<keyword evidence="1" id="KW-0732">Signal</keyword>
<protein>
    <submittedName>
        <fullName evidence="2">Uncharacterized protein</fullName>
    </submittedName>
</protein>
<feature type="signal peptide" evidence="1">
    <location>
        <begin position="1"/>
        <end position="21"/>
    </location>
</feature>
<proteinExistence type="predicted"/>
<evidence type="ECO:0000313" key="2">
    <source>
        <dbReference type="EnsemblMetazoa" id="AMAM011080-PA"/>
    </source>
</evidence>
<sequence length="219" mass="23317">MQKKFGCIVCVAVLFVGLVVGHTATVTTTAAGSNEDDNTNNVVNATQTDAQLLSSCNGTQTATSNTGTNSPCTGGGTLSAQQALRGKLNNTCVNAFCGVDDTGRPVDDSSEEIDDDVINATVSKGDRSQQHQHRSHLLPSPAILVVADEEDAGAALEYGGKKVVLKAEVLKHTSVLYGLISIAERDELSERCYRELQRVYHGIQQKEIWAMKGSHSKVL</sequence>
<name>A0A182SPX9_9DIPT</name>
<evidence type="ECO:0000313" key="3">
    <source>
        <dbReference type="Proteomes" id="UP000075901"/>
    </source>
</evidence>
<reference evidence="2" key="2">
    <citation type="submission" date="2020-05" db="UniProtKB">
        <authorList>
            <consortium name="EnsemblMetazoa"/>
        </authorList>
    </citation>
    <scope>IDENTIFICATION</scope>
    <source>
        <strain evidence="2">maculatus3</strain>
    </source>
</reference>
<dbReference type="Proteomes" id="UP000075901">
    <property type="component" value="Unassembled WGS sequence"/>
</dbReference>
<accession>A0A182SPX9</accession>
<dbReference type="VEuPathDB" id="VectorBase:AMAM011080"/>
<keyword evidence="3" id="KW-1185">Reference proteome</keyword>
<dbReference type="AlphaFoldDB" id="A0A182SPX9"/>
<dbReference type="EnsemblMetazoa" id="AMAM011080-RA">
    <property type="protein sequence ID" value="AMAM011080-PA"/>
    <property type="gene ID" value="AMAM011080"/>
</dbReference>